<gene>
    <name evidence="1" type="ORF">AVEN_803_1</name>
</gene>
<proteinExistence type="predicted"/>
<dbReference type="Proteomes" id="UP000499080">
    <property type="component" value="Unassembled WGS sequence"/>
</dbReference>
<sequence length="104" mass="12096">MIAAKNSSSPLEENLPLLTLLKCPTKIDVAPPWIVKKLKDFIEKLEDGELREILSHLPPPSNTRCSCAETWDKVRNFKDLKHQDPEHSKKFEWVKDMWVSDLTR</sequence>
<accession>A0A4Y2Q6B2</accession>
<keyword evidence="2" id="KW-1185">Reference proteome</keyword>
<organism evidence="1 2">
    <name type="scientific">Araneus ventricosus</name>
    <name type="common">Orbweaver spider</name>
    <name type="synonym">Epeira ventricosa</name>
    <dbReference type="NCBI Taxonomy" id="182803"/>
    <lineage>
        <taxon>Eukaryota</taxon>
        <taxon>Metazoa</taxon>
        <taxon>Ecdysozoa</taxon>
        <taxon>Arthropoda</taxon>
        <taxon>Chelicerata</taxon>
        <taxon>Arachnida</taxon>
        <taxon>Araneae</taxon>
        <taxon>Araneomorphae</taxon>
        <taxon>Entelegynae</taxon>
        <taxon>Araneoidea</taxon>
        <taxon>Araneidae</taxon>
        <taxon>Araneus</taxon>
    </lineage>
</organism>
<reference evidence="1 2" key="1">
    <citation type="journal article" date="2019" name="Sci. Rep.">
        <title>Orb-weaving spider Araneus ventricosus genome elucidates the spidroin gene catalogue.</title>
        <authorList>
            <person name="Kono N."/>
            <person name="Nakamura H."/>
            <person name="Ohtoshi R."/>
            <person name="Moran D.A.P."/>
            <person name="Shinohara A."/>
            <person name="Yoshida Y."/>
            <person name="Fujiwara M."/>
            <person name="Mori M."/>
            <person name="Tomita M."/>
            <person name="Arakawa K."/>
        </authorList>
    </citation>
    <scope>NUCLEOTIDE SEQUENCE [LARGE SCALE GENOMIC DNA]</scope>
</reference>
<dbReference type="AlphaFoldDB" id="A0A4Y2Q6B2"/>
<protein>
    <submittedName>
        <fullName evidence="1">Uncharacterized protein</fullName>
    </submittedName>
</protein>
<name>A0A4Y2Q6B2_ARAVE</name>
<evidence type="ECO:0000313" key="1">
    <source>
        <dbReference type="EMBL" id="GBN59715.1"/>
    </source>
</evidence>
<comment type="caution">
    <text evidence="1">The sequence shown here is derived from an EMBL/GenBank/DDBJ whole genome shotgun (WGS) entry which is preliminary data.</text>
</comment>
<evidence type="ECO:0000313" key="2">
    <source>
        <dbReference type="Proteomes" id="UP000499080"/>
    </source>
</evidence>
<dbReference type="OrthoDB" id="6420733at2759"/>
<dbReference type="EMBL" id="BGPR01013221">
    <property type="protein sequence ID" value="GBN59715.1"/>
    <property type="molecule type" value="Genomic_DNA"/>
</dbReference>